<comment type="similarity">
    <text evidence="2">Belongs to the SusD family.</text>
</comment>
<evidence type="ECO:0000259" key="6">
    <source>
        <dbReference type="Pfam" id="PF07980"/>
    </source>
</evidence>
<evidence type="ECO:0000256" key="1">
    <source>
        <dbReference type="ARBA" id="ARBA00004442"/>
    </source>
</evidence>
<dbReference type="Proteomes" id="UP000283732">
    <property type="component" value="Unassembled WGS sequence"/>
</dbReference>
<comment type="subcellular location">
    <subcellularLocation>
        <location evidence="1">Cell outer membrane</location>
    </subcellularLocation>
</comment>
<keyword evidence="3" id="KW-0732">Signal</keyword>
<sequence length="81" mass="9741">MTLLDYYSARTIYPLPDIRLPSTILFPAIWEDHKRVKLAERNRKYNPKTDLTIKDYHNLWPIPYSEIERNVYATIEQNPGY</sequence>
<name>A0A414Y231_9BACT</name>
<accession>A0A414Y231</accession>
<dbReference type="Pfam" id="PF07980">
    <property type="entry name" value="SusD_RagB"/>
    <property type="match status" value="1"/>
</dbReference>
<comment type="caution">
    <text evidence="7">The sequence shown here is derived from an EMBL/GenBank/DDBJ whole genome shotgun (WGS) entry which is preliminary data.</text>
</comment>
<dbReference type="EMBL" id="QRKC01000001">
    <property type="protein sequence ID" value="RHH80126.1"/>
    <property type="molecule type" value="Genomic_DNA"/>
</dbReference>
<keyword evidence="5" id="KW-0998">Cell outer membrane</keyword>
<dbReference type="InterPro" id="IPR011990">
    <property type="entry name" value="TPR-like_helical_dom_sf"/>
</dbReference>
<keyword evidence="4" id="KW-0472">Membrane</keyword>
<dbReference type="AlphaFoldDB" id="A0A414Y231"/>
<evidence type="ECO:0000313" key="8">
    <source>
        <dbReference type="Proteomes" id="UP000283732"/>
    </source>
</evidence>
<evidence type="ECO:0000256" key="3">
    <source>
        <dbReference type="ARBA" id="ARBA00022729"/>
    </source>
</evidence>
<dbReference type="InterPro" id="IPR012944">
    <property type="entry name" value="SusD_RagB_dom"/>
</dbReference>
<evidence type="ECO:0000256" key="4">
    <source>
        <dbReference type="ARBA" id="ARBA00023136"/>
    </source>
</evidence>
<evidence type="ECO:0000313" key="7">
    <source>
        <dbReference type="EMBL" id="RHH80126.1"/>
    </source>
</evidence>
<dbReference type="SUPFAM" id="SSF48452">
    <property type="entry name" value="TPR-like"/>
    <property type="match status" value="1"/>
</dbReference>
<proteinExistence type="inferred from homology"/>
<dbReference type="Gene3D" id="1.25.40.390">
    <property type="match status" value="1"/>
</dbReference>
<evidence type="ECO:0000256" key="2">
    <source>
        <dbReference type="ARBA" id="ARBA00006275"/>
    </source>
</evidence>
<gene>
    <name evidence="7" type="ORF">DW191_03095</name>
</gene>
<organism evidence="7 8">
    <name type="scientific">Parabacteroides merdae</name>
    <dbReference type="NCBI Taxonomy" id="46503"/>
    <lineage>
        <taxon>Bacteria</taxon>
        <taxon>Pseudomonadati</taxon>
        <taxon>Bacteroidota</taxon>
        <taxon>Bacteroidia</taxon>
        <taxon>Bacteroidales</taxon>
        <taxon>Tannerellaceae</taxon>
        <taxon>Parabacteroides</taxon>
    </lineage>
</organism>
<evidence type="ECO:0000256" key="5">
    <source>
        <dbReference type="ARBA" id="ARBA00023237"/>
    </source>
</evidence>
<dbReference type="GO" id="GO:0009279">
    <property type="term" value="C:cell outer membrane"/>
    <property type="evidence" value="ECO:0007669"/>
    <property type="project" value="UniProtKB-SubCell"/>
</dbReference>
<reference evidence="7 8" key="1">
    <citation type="submission" date="2018-08" db="EMBL/GenBank/DDBJ databases">
        <title>A genome reference for cultivated species of the human gut microbiota.</title>
        <authorList>
            <person name="Zou Y."/>
            <person name="Xue W."/>
            <person name="Luo G."/>
        </authorList>
    </citation>
    <scope>NUCLEOTIDE SEQUENCE [LARGE SCALE GENOMIC DNA]</scope>
    <source>
        <strain evidence="7 8">AM16-50</strain>
    </source>
</reference>
<feature type="domain" description="RagB/SusD" evidence="6">
    <location>
        <begin position="39"/>
        <end position="81"/>
    </location>
</feature>
<protein>
    <submittedName>
        <fullName evidence="7">RagB/SusD family nutrient uptake outer membrane protein</fullName>
    </submittedName>
</protein>